<name>A0ABN2HHB5_9ACTN</name>
<evidence type="ECO:0000256" key="1">
    <source>
        <dbReference type="ARBA" id="ARBA00022737"/>
    </source>
</evidence>
<evidence type="ECO:0000313" key="3">
    <source>
        <dbReference type="EMBL" id="GAA1687973.1"/>
    </source>
</evidence>
<reference evidence="3 4" key="1">
    <citation type="journal article" date="2019" name="Int. J. Syst. Evol. Microbiol.">
        <title>The Global Catalogue of Microorganisms (GCM) 10K type strain sequencing project: providing services to taxonomists for standard genome sequencing and annotation.</title>
        <authorList>
            <consortium name="The Broad Institute Genomics Platform"/>
            <consortium name="The Broad Institute Genome Sequencing Center for Infectious Disease"/>
            <person name="Wu L."/>
            <person name="Ma J."/>
        </authorList>
    </citation>
    <scope>NUCLEOTIDE SEQUENCE [LARGE SCALE GENOMIC DNA]</scope>
    <source>
        <strain evidence="3 4">JCM 16001</strain>
    </source>
</reference>
<dbReference type="Pfam" id="PF13374">
    <property type="entry name" value="TPR_10"/>
    <property type="match status" value="1"/>
</dbReference>
<evidence type="ECO:0000256" key="2">
    <source>
        <dbReference type="ARBA" id="ARBA00022803"/>
    </source>
</evidence>
<dbReference type="Pfam" id="PF13424">
    <property type="entry name" value="TPR_12"/>
    <property type="match status" value="2"/>
</dbReference>
<dbReference type="SUPFAM" id="SSF48452">
    <property type="entry name" value="TPR-like"/>
    <property type="match status" value="3"/>
</dbReference>
<dbReference type="Proteomes" id="UP001499851">
    <property type="component" value="Unassembled WGS sequence"/>
</dbReference>
<accession>A0ABN2HHB5</accession>
<keyword evidence="2" id="KW-0802">TPR repeat</keyword>
<sequence length="470" mass="49969">MPQAQTDRETAARYGDALLAQRKPPWYSLAPTSPTGAKAAPDDLPAAQRDLLRLVAHLGAAPVPLGLLDGDLPASLAAPANLVLAAAHLGAAGLARVDRDTLSIDLWLAKRLRDATPAPDRHDLLTSARRLLRRRLPDHRLPEARPAWRALLPHALAAAGDVTAGDVDDATWLMERAAAYLQQYDQLDAAQLLLDRSLTVKQERYGVEHPELAATLGDLGAVLVLRGETDRAERELTRAVGIAGAAHGRNSVEVARPVAHLGVLMHDLGRLEDARDLHAWALRNTMAGLGSDHPETAERAARLAGVLHDLGDLDTARALYEQALAIGQHADGPGHPALAGTVAALGAVLKDLGDPGAADVLERALAMRLHDDDQRGTASILVDLGVAHQQQGRTETAGDHLARAVVLARDTGELQVLALALRNLAVVEHLAERPARRAALMDEAVAAFEAGYGPDHPLTVECRALRAAWT</sequence>
<proteinExistence type="predicted"/>
<keyword evidence="4" id="KW-1185">Reference proteome</keyword>
<dbReference type="Gene3D" id="1.25.40.10">
    <property type="entry name" value="Tetratricopeptide repeat domain"/>
    <property type="match status" value="2"/>
</dbReference>
<gene>
    <name evidence="3" type="ORF">GCM10009830_39430</name>
</gene>
<keyword evidence="1" id="KW-0677">Repeat</keyword>
<dbReference type="InterPro" id="IPR011990">
    <property type="entry name" value="TPR-like_helical_dom_sf"/>
</dbReference>
<dbReference type="PANTHER" id="PTHR45641">
    <property type="entry name" value="TETRATRICOPEPTIDE REPEAT PROTEIN (AFU_ORTHOLOGUE AFUA_6G03870)"/>
    <property type="match status" value="1"/>
</dbReference>
<organism evidence="3 4">
    <name type="scientific">Glycomyces endophyticus</name>
    <dbReference type="NCBI Taxonomy" id="480996"/>
    <lineage>
        <taxon>Bacteria</taxon>
        <taxon>Bacillati</taxon>
        <taxon>Actinomycetota</taxon>
        <taxon>Actinomycetes</taxon>
        <taxon>Glycomycetales</taxon>
        <taxon>Glycomycetaceae</taxon>
        <taxon>Glycomyces</taxon>
    </lineage>
</organism>
<dbReference type="PANTHER" id="PTHR45641:SF19">
    <property type="entry name" value="NEPHROCYSTIN-3"/>
    <property type="match status" value="1"/>
</dbReference>
<evidence type="ECO:0000313" key="4">
    <source>
        <dbReference type="Proteomes" id="UP001499851"/>
    </source>
</evidence>
<protein>
    <recommendedName>
        <fullName evidence="5">Tetratricopeptide repeat protein</fullName>
    </recommendedName>
</protein>
<dbReference type="EMBL" id="BAAAQF010000019">
    <property type="protein sequence ID" value="GAA1687973.1"/>
    <property type="molecule type" value="Genomic_DNA"/>
</dbReference>
<evidence type="ECO:0008006" key="5">
    <source>
        <dbReference type="Google" id="ProtNLM"/>
    </source>
</evidence>
<comment type="caution">
    <text evidence="3">The sequence shown here is derived from an EMBL/GenBank/DDBJ whole genome shotgun (WGS) entry which is preliminary data.</text>
</comment>